<reference evidence="1" key="1">
    <citation type="submission" date="2018-06" db="EMBL/GenBank/DDBJ databases">
        <authorList>
            <person name="Zhirakovskaya E."/>
        </authorList>
    </citation>
    <scope>NUCLEOTIDE SEQUENCE</scope>
</reference>
<dbReference type="EMBL" id="UOFX01000044">
    <property type="protein sequence ID" value="VAX08982.1"/>
    <property type="molecule type" value="Genomic_DNA"/>
</dbReference>
<dbReference type="Gene3D" id="2.40.70.10">
    <property type="entry name" value="Acid Proteases"/>
    <property type="match status" value="1"/>
</dbReference>
<name>A0A3B1AYT0_9ZZZZ</name>
<evidence type="ECO:0008006" key="2">
    <source>
        <dbReference type="Google" id="ProtNLM"/>
    </source>
</evidence>
<evidence type="ECO:0000313" key="1">
    <source>
        <dbReference type="EMBL" id="VAX08982.1"/>
    </source>
</evidence>
<proteinExistence type="predicted"/>
<dbReference type="NCBIfam" id="TIGR03698">
    <property type="entry name" value="clan_AA_DTGF"/>
    <property type="match status" value="1"/>
</dbReference>
<dbReference type="InterPro" id="IPR021109">
    <property type="entry name" value="Peptidase_aspartic_dom_sf"/>
</dbReference>
<dbReference type="Pfam" id="PF13650">
    <property type="entry name" value="Asp_protease_2"/>
    <property type="match status" value="1"/>
</dbReference>
<dbReference type="InterPro" id="IPR022274">
    <property type="entry name" value="Peptidase_asp_AF0612"/>
</dbReference>
<protein>
    <recommendedName>
        <fullName evidence="2">Clan AA aspartic protease, AF_0612 family</fullName>
    </recommendedName>
</protein>
<dbReference type="AlphaFoldDB" id="A0A3B1AYT0"/>
<gene>
    <name evidence="1" type="ORF">MNBD_GAMMA26-2228</name>
</gene>
<organism evidence="1">
    <name type="scientific">hydrothermal vent metagenome</name>
    <dbReference type="NCBI Taxonomy" id="652676"/>
    <lineage>
        <taxon>unclassified sequences</taxon>
        <taxon>metagenomes</taxon>
        <taxon>ecological metagenomes</taxon>
    </lineage>
</organism>
<accession>A0A3B1AYT0</accession>
<sequence>MGLVHAEIHISNPRNTKLKPLVTNALVDTGAITLCIPEHVMVQLGLEETEKREVTTADGRHIPVPYVGPIQIKFENRTCFTGALVLGDTVLLGAVPMEDMDLVVSSRMQQLTVNPESPNMPSAVVKHTLTTG</sequence>